<dbReference type="InterPro" id="IPR003841">
    <property type="entry name" value="Na/Pi_transpt"/>
</dbReference>
<evidence type="ECO:0000256" key="6">
    <source>
        <dbReference type="SAM" id="Phobius"/>
    </source>
</evidence>
<keyword evidence="2" id="KW-1003">Cell membrane</keyword>
<protein>
    <submittedName>
        <fullName evidence="7">Phosphate:Na+ symporter</fullName>
    </submittedName>
</protein>
<feature type="transmembrane region" description="Helical" evidence="6">
    <location>
        <begin position="114"/>
        <end position="132"/>
    </location>
</feature>
<proteinExistence type="predicted"/>
<dbReference type="Pfam" id="PF02690">
    <property type="entry name" value="Na_Pi_cotrans"/>
    <property type="match status" value="2"/>
</dbReference>
<organism evidence="7 8">
    <name type="scientific">Tolumonas osonensis</name>
    <dbReference type="NCBI Taxonomy" id="675874"/>
    <lineage>
        <taxon>Bacteria</taxon>
        <taxon>Pseudomonadati</taxon>
        <taxon>Pseudomonadota</taxon>
        <taxon>Gammaproteobacteria</taxon>
        <taxon>Aeromonadales</taxon>
        <taxon>Aeromonadaceae</taxon>
        <taxon>Tolumonas</taxon>
    </lineage>
</organism>
<keyword evidence="8" id="KW-1185">Reference proteome</keyword>
<evidence type="ECO:0000256" key="5">
    <source>
        <dbReference type="ARBA" id="ARBA00023136"/>
    </source>
</evidence>
<feature type="transmembrane region" description="Helical" evidence="6">
    <location>
        <begin position="168"/>
        <end position="192"/>
    </location>
</feature>
<comment type="caution">
    <text evidence="7">The sequence shown here is derived from an EMBL/GenBank/DDBJ whole genome shotgun (WGS) entry which is preliminary data.</text>
</comment>
<dbReference type="Proteomes" id="UP000585721">
    <property type="component" value="Unassembled WGS sequence"/>
</dbReference>
<feature type="transmembrane region" description="Helical" evidence="6">
    <location>
        <begin position="6"/>
        <end position="25"/>
    </location>
</feature>
<dbReference type="PANTHER" id="PTHR10010:SF46">
    <property type="entry name" value="SODIUM-DEPENDENT PHOSPHATE TRANSPORT PROTEIN 2B"/>
    <property type="match status" value="1"/>
</dbReference>
<feature type="transmembrane region" description="Helical" evidence="6">
    <location>
        <begin position="281"/>
        <end position="301"/>
    </location>
</feature>
<evidence type="ECO:0000313" key="8">
    <source>
        <dbReference type="Proteomes" id="UP000585721"/>
    </source>
</evidence>
<gene>
    <name evidence="7" type="ORF">HNR75_001572</name>
</gene>
<evidence type="ECO:0000256" key="2">
    <source>
        <dbReference type="ARBA" id="ARBA00022475"/>
    </source>
</evidence>
<feature type="transmembrane region" description="Helical" evidence="6">
    <location>
        <begin position="84"/>
        <end position="107"/>
    </location>
</feature>
<feature type="transmembrane region" description="Helical" evidence="6">
    <location>
        <begin position="52"/>
        <end position="78"/>
    </location>
</feature>
<keyword evidence="5 6" id="KW-0472">Membrane</keyword>
<name>A0A841G941_9GAMM</name>
<sequence>MDIQATSLQTLFGALSAIILFIYGLQGFSRELRAVGGLALQFWLGRVTANRWLGFTVGALATAVVQSSSAITSLTAAFVDASAISFRASLGVLLGSNVGTTATAWLVSLKLTDIGPFFIVLGALISILPKRVSVIGKAVFYFGLIFFALDLISAELTPLREQPEFSKWLSLAQAPWLGLATGLVFTALVQSSSVTTGVTILLVQQGMLPAESAIPIVVGANVGSTSTALLASIGMNAVARATAIANFLFNVAGAVIFFPFLQQFAHAMVQLAGDPGMAVAWAHLLFNLTTALVFLTSMDWVEPRLQTLLLRNRS</sequence>
<evidence type="ECO:0000256" key="3">
    <source>
        <dbReference type="ARBA" id="ARBA00022692"/>
    </source>
</evidence>
<dbReference type="NCBIfam" id="NF037997">
    <property type="entry name" value="Na_Pi_symport"/>
    <property type="match status" value="1"/>
</dbReference>
<feature type="transmembrane region" description="Helical" evidence="6">
    <location>
        <begin position="243"/>
        <end position="261"/>
    </location>
</feature>
<dbReference type="GO" id="GO:0005886">
    <property type="term" value="C:plasma membrane"/>
    <property type="evidence" value="ECO:0007669"/>
    <property type="project" value="UniProtKB-SubCell"/>
</dbReference>
<dbReference type="AlphaFoldDB" id="A0A841G941"/>
<feature type="transmembrane region" description="Helical" evidence="6">
    <location>
        <begin position="138"/>
        <end position="156"/>
    </location>
</feature>
<dbReference type="GO" id="GO:0044341">
    <property type="term" value="P:sodium-dependent phosphate transport"/>
    <property type="evidence" value="ECO:0007669"/>
    <property type="project" value="InterPro"/>
</dbReference>
<evidence type="ECO:0000256" key="4">
    <source>
        <dbReference type="ARBA" id="ARBA00022989"/>
    </source>
</evidence>
<reference evidence="7 8" key="1">
    <citation type="submission" date="2020-08" db="EMBL/GenBank/DDBJ databases">
        <title>Genomic Encyclopedia of Type Strains, Phase IV (KMG-IV): sequencing the most valuable type-strain genomes for metagenomic binning, comparative biology and taxonomic classification.</title>
        <authorList>
            <person name="Goeker M."/>
        </authorList>
    </citation>
    <scope>NUCLEOTIDE SEQUENCE [LARGE SCALE GENOMIC DNA]</scope>
    <source>
        <strain evidence="7 8">DSM 22975</strain>
    </source>
</reference>
<dbReference type="EMBL" id="JACHGR010000005">
    <property type="protein sequence ID" value="MBB6055654.1"/>
    <property type="molecule type" value="Genomic_DNA"/>
</dbReference>
<dbReference type="RefSeq" id="WP_188026409.1">
    <property type="nucleotide sequence ID" value="NZ_JACHGR010000005.1"/>
</dbReference>
<dbReference type="PANTHER" id="PTHR10010">
    <property type="entry name" value="SOLUTE CARRIER FAMILY 34 SODIUM PHOSPHATE , MEMBER 2-RELATED"/>
    <property type="match status" value="1"/>
</dbReference>
<dbReference type="GO" id="GO:0005436">
    <property type="term" value="F:sodium:phosphate symporter activity"/>
    <property type="evidence" value="ECO:0007669"/>
    <property type="project" value="InterPro"/>
</dbReference>
<evidence type="ECO:0000256" key="1">
    <source>
        <dbReference type="ARBA" id="ARBA00004651"/>
    </source>
</evidence>
<comment type="subcellular location">
    <subcellularLocation>
        <location evidence="1">Cell membrane</location>
        <topology evidence="1">Multi-pass membrane protein</topology>
    </subcellularLocation>
</comment>
<keyword evidence="4 6" id="KW-1133">Transmembrane helix</keyword>
<evidence type="ECO:0000313" key="7">
    <source>
        <dbReference type="EMBL" id="MBB6055654.1"/>
    </source>
</evidence>
<keyword evidence="3 6" id="KW-0812">Transmembrane</keyword>
<accession>A0A841G941</accession>